<sequence>MSNSHQQQSSQTGQPPSVVSTVGRGEALVASSNNILAVSSAASATASTTFASASSSSKSHHYLFGGGSSSSGGVSPTSNCISFFQSPLFLSPSFSNEGGELTPRSRRRQRKRQKTIEETFQQMSLRVDSSSNNNMHDDDDDDDDESVKDSSEEEDSEEEETGPDNNDMMTDAQTTTPQHPISSALPLQPPGARRRQHLSKQDANDTINSRGRNLVDERLEEMIRISRLRAYVADQQKQKKAAEQGVTANNTKNIDNGMTVVRARDDFDVGLSKAKVTPLSSSKGVTAGADPNKIAEKKKRRSNGRTKKQYDDGGGGTNSKSNDTTSNMIQRGRSLSMDDHTRSYSLPREYKQQASTTTNQKIKSSSSGDNVVDMSL</sequence>
<feature type="compositionally biased region" description="Polar residues" evidence="1">
    <location>
        <begin position="318"/>
        <end position="329"/>
    </location>
</feature>
<name>A0A7S4W4U9_9STRA</name>
<feature type="compositionally biased region" description="Polar residues" evidence="1">
    <location>
        <begin position="352"/>
        <end position="369"/>
    </location>
</feature>
<accession>A0A7S4W4U9</accession>
<proteinExistence type="predicted"/>
<evidence type="ECO:0000256" key="1">
    <source>
        <dbReference type="SAM" id="MobiDB-lite"/>
    </source>
</evidence>
<organism evidence="2">
    <name type="scientific">Ditylum brightwellii</name>
    <dbReference type="NCBI Taxonomy" id="49249"/>
    <lineage>
        <taxon>Eukaryota</taxon>
        <taxon>Sar</taxon>
        <taxon>Stramenopiles</taxon>
        <taxon>Ochrophyta</taxon>
        <taxon>Bacillariophyta</taxon>
        <taxon>Mediophyceae</taxon>
        <taxon>Lithodesmiophycidae</taxon>
        <taxon>Lithodesmiales</taxon>
        <taxon>Lithodesmiaceae</taxon>
        <taxon>Ditylum</taxon>
    </lineage>
</organism>
<feature type="compositionally biased region" description="Polar residues" evidence="1">
    <location>
        <begin position="163"/>
        <end position="181"/>
    </location>
</feature>
<reference evidence="2" key="1">
    <citation type="submission" date="2021-01" db="EMBL/GenBank/DDBJ databases">
        <authorList>
            <person name="Corre E."/>
            <person name="Pelletier E."/>
            <person name="Niang G."/>
            <person name="Scheremetjew M."/>
            <person name="Finn R."/>
            <person name="Kale V."/>
            <person name="Holt S."/>
            <person name="Cochrane G."/>
            <person name="Meng A."/>
            <person name="Brown T."/>
            <person name="Cohen L."/>
        </authorList>
    </citation>
    <scope>NUCLEOTIDE SEQUENCE</scope>
    <source>
        <strain evidence="2">GSO104</strain>
    </source>
</reference>
<feature type="compositionally biased region" description="Low complexity" evidence="1">
    <location>
        <begin position="47"/>
        <end position="57"/>
    </location>
</feature>
<evidence type="ECO:0000313" key="2">
    <source>
        <dbReference type="EMBL" id="CAE4623972.1"/>
    </source>
</evidence>
<feature type="compositionally biased region" description="Basic residues" evidence="1">
    <location>
        <begin position="296"/>
        <end position="307"/>
    </location>
</feature>
<gene>
    <name evidence="2" type="ORF">DBRI00130_LOCUS23715</name>
</gene>
<feature type="compositionally biased region" description="Low complexity" evidence="1">
    <location>
        <begin position="1"/>
        <end position="20"/>
    </location>
</feature>
<feature type="region of interest" description="Disordered" evidence="1">
    <location>
        <begin position="277"/>
        <end position="376"/>
    </location>
</feature>
<feature type="compositionally biased region" description="Basic residues" evidence="1">
    <location>
        <begin position="104"/>
        <end position="113"/>
    </location>
</feature>
<feature type="compositionally biased region" description="Acidic residues" evidence="1">
    <location>
        <begin position="137"/>
        <end position="162"/>
    </location>
</feature>
<feature type="region of interest" description="Disordered" evidence="1">
    <location>
        <begin position="1"/>
        <end position="21"/>
    </location>
</feature>
<feature type="region of interest" description="Disordered" evidence="1">
    <location>
        <begin position="92"/>
        <end position="211"/>
    </location>
</feature>
<feature type="region of interest" description="Disordered" evidence="1">
    <location>
        <begin position="47"/>
        <end position="77"/>
    </location>
</feature>
<dbReference type="EMBL" id="HBNS01030198">
    <property type="protein sequence ID" value="CAE4623972.1"/>
    <property type="molecule type" value="Transcribed_RNA"/>
</dbReference>
<dbReference type="AlphaFoldDB" id="A0A7S4W4U9"/>
<protein>
    <submittedName>
        <fullName evidence="2">Uncharacterized protein</fullName>
    </submittedName>
</protein>